<dbReference type="RefSeq" id="WP_221761420.1">
    <property type="nucleotide sequence ID" value="NZ_QHHU01000001.1"/>
</dbReference>
<comment type="caution">
    <text evidence="1">The sequence shown here is derived from an EMBL/GenBank/DDBJ whole genome shotgun (WGS) entry which is preliminary data.</text>
</comment>
<dbReference type="EMBL" id="QHHU01000001">
    <property type="protein sequence ID" value="RSM50905.1"/>
    <property type="molecule type" value="Genomic_DNA"/>
</dbReference>
<sequence length="137" mass="14717">PPAAPVTPAPHCPTAETATLNDDANGIVYSGSWYVAGRRGLGDFHDDVHATMANGSSVGYAFTGTGIALFSETYSDEGRMDIYLDEVFQRTVDTTSQARHAQQSVFSACGLSPGRHTIRAVKRSGTYMLLDRFDVTP</sequence>
<dbReference type="AlphaFoldDB" id="A0A428X6F9"/>
<dbReference type="Gene3D" id="2.60.120.260">
    <property type="entry name" value="Galactose-binding domain-like"/>
    <property type="match status" value="1"/>
</dbReference>
<gene>
    <name evidence="1" type="ORF">DMA12_01850</name>
</gene>
<dbReference type="Proteomes" id="UP000286716">
    <property type="component" value="Unassembled WGS sequence"/>
</dbReference>
<keyword evidence="2" id="KW-1185">Reference proteome</keyword>
<feature type="non-terminal residue" evidence="1">
    <location>
        <position position="1"/>
    </location>
</feature>
<protein>
    <submittedName>
        <fullName evidence="1">Alpha-L-fucosidase</fullName>
    </submittedName>
</protein>
<organism evidence="1 2">
    <name type="scientific">Amycolatopsis balhimycina DSM 5908</name>
    <dbReference type="NCBI Taxonomy" id="1081091"/>
    <lineage>
        <taxon>Bacteria</taxon>
        <taxon>Bacillati</taxon>
        <taxon>Actinomycetota</taxon>
        <taxon>Actinomycetes</taxon>
        <taxon>Pseudonocardiales</taxon>
        <taxon>Pseudonocardiaceae</taxon>
        <taxon>Amycolatopsis</taxon>
    </lineage>
</organism>
<proteinExistence type="predicted"/>
<accession>A0A428X6F9</accession>
<evidence type="ECO:0000313" key="1">
    <source>
        <dbReference type="EMBL" id="RSM50905.1"/>
    </source>
</evidence>
<reference evidence="1 2" key="1">
    <citation type="submission" date="2018-05" db="EMBL/GenBank/DDBJ databases">
        <title>Evolution of GPA BGCs.</title>
        <authorList>
            <person name="Waglechner N."/>
            <person name="Wright G.D."/>
        </authorList>
    </citation>
    <scope>NUCLEOTIDE SEQUENCE [LARGE SCALE GENOMIC DNA]</scope>
    <source>
        <strain evidence="1 2">DSM 5908</strain>
    </source>
</reference>
<evidence type="ECO:0000313" key="2">
    <source>
        <dbReference type="Proteomes" id="UP000286716"/>
    </source>
</evidence>
<name>A0A428X6F9_AMYBA</name>